<dbReference type="OrthoDB" id="6698000at2"/>
<proteinExistence type="predicted"/>
<gene>
    <name evidence="1" type="ORF">DES39_0533</name>
</gene>
<comment type="caution">
    <text evidence="1">The sequence shown here is derived from an EMBL/GenBank/DDBJ whole genome shotgun (WGS) entry which is preliminary data.</text>
</comment>
<organism evidence="1 2">
    <name type="scientific">Orbus hercynius</name>
    <dbReference type="NCBI Taxonomy" id="593135"/>
    <lineage>
        <taxon>Bacteria</taxon>
        <taxon>Pseudomonadati</taxon>
        <taxon>Pseudomonadota</taxon>
        <taxon>Gammaproteobacteria</taxon>
        <taxon>Orbales</taxon>
        <taxon>Orbaceae</taxon>
        <taxon>Orbus</taxon>
    </lineage>
</organism>
<dbReference type="EMBL" id="RBWY01000001">
    <property type="protein sequence ID" value="RKS87313.1"/>
    <property type="molecule type" value="Genomic_DNA"/>
</dbReference>
<dbReference type="Proteomes" id="UP000278542">
    <property type="component" value="Unassembled WGS sequence"/>
</dbReference>
<evidence type="ECO:0000313" key="2">
    <source>
        <dbReference type="Proteomes" id="UP000278542"/>
    </source>
</evidence>
<name>A0A495RIE5_9GAMM</name>
<dbReference type="RefSeq" id="WP_121144215.1">
    <property type="nucleotide sequence ID" value="NZ_RBWY01000001.1"/>
</dbReference>
<keyword evidence="2" id="KW-1185">Reference proteome</keyword>
<sequence>MLSSELKFYGEMLFGGSWQAQLAEYLRVDRRRVTDWLSRGNVPNFVDNELDDLMKRRLFEIQSAVNIKNGDSDFYEQMSLVCGETHYLPRRIHKEQIKTFLCSLKWSVIKIINSEIKNNQISIDEAIQIAEDEFLSSNDIASAIEAKEIALIDIDIDEVKELRADALVDLKYQIESFFDK</sequence>
<accession>A0A495RIE5</accession>
<reference evidence="1 2" key="1">
    <citation type="submission" date="2018-10" db="EMBL/GenBank/DDBJ databases">
        <title>Genomic Encyclopedia of Type Strains, Phase IV (KMG-IV): sequencing the most valuable type-strain genomes for metagenomic binning, comparative biology and taxonomic classification.</title>
        <authorList>
            <person name="Goeker M."/>
        </authorList>
    </citation>
    <scope>NUCLEOTIDE SEQUENCE [LARGE SCALE GENOMIC DNA]</scope>
    <source>
        <strain evidence="1 2">DSM 22228</strain>
    </source>
</reference>
<protein>
    <submittedName>
        <fullName evidence="1">Uncharacterized protein</fullName>
    </submittedName>
</protein>
<dbReference type="AlphaFoldDB" id="A0A495RIE5"/>
<evidence type="ECO:0000313" key="1">
    <source>
        <dbReference type="EMBL" id="RKS87313.1"/>
    </source>
</evidence>